<gene>
    <name evidence="2" type="ORF">PRCB_11720</name>
</gene>
<dbReference type="Pfam" id="PF03374">
    <property type="entry name" value="ANT"/>
    <property type="match status" value="1"/>
</dbReference>
<name>A0A2M9WCS4_9GAMM</name>
<reference evidence="2 3" key="1">
    <citation type="submission" date="2017-11" db="EMBL/GenBank/DDBJ databases">
        <title>The genome sequence of Pantoea rodasii DSM 26611.</title>
        <authorList>
            <person name="Gao J."/>
            <person name="Mao X."/>
            <person name="Sun J."/>
        </authorList>
    </citation>
    <scope>NUCLEOTIDE SEQUENCE [LARGE SCALE GENOMIC DNA]</scope>
    <source>
        <strain evidence="2 3">DSM 26611</strain>
    </source>
</reference>
<protein>
    <submittedName>
        <fullName evidence="2">DNA-binding protein</fullName>
    </submittedName>
</protein>
<comment type="caution">
    <text evidence="2">The sequence shown here is derived from an EMBL/GenBank/DDBJ whole genome shotgun (WGS) entry which is preliminary data.</text>
</comment>
<evidence type="ECO:0000313" key="2">
    <source>
        <dbReference type="EMBL" id="PJZ05350.1"/>
    </source>
</evidence>
<sequence length="236" mass="26259">MQNLTIQGAGPLKMTSREIAVLTGKEHFHVKRDIENMLIDLGEDASKFGCIYLDSMNRQQNEYHLDREHTECLITGYSTVLRMKVIKRIRELESAGQALPSLPEALRLAADLAEQTIHQQAQLAEAAPKIDFADRVADISKGISIPNYAKAVGIGPVKLFAWMRDKGILISDGQRHNLPMQRYIDRGYFAVRQSTYDAHGETRASFTTMLSGKGEQWLTKKLVEAGMLGGENAGAE</sequence>
<feature type="domain" description="Antirepressor protein C-terminal" evidence="1">
    <location>
        <begin position="120"/>
        <end position="222"/>
    </location>
</feature>
<accession>A0A2M9WCS4</accession>
<dbReference type="Pfam" id="PF09669">
    <property type="entry name" value="Phage_pRha"/>
    <property type="match status" value="1"/>
</dbReference>
<organism evidence="2 3">
    <name type="scientific">Pantoea rodasii</name>
    <dbReference type="NCBI Taxonomy" id="1076549"/>
    <lineage>
        <taxon>Bacteria</taxon>
        <taxon>Pseudomonadati</taxon>
        <taxon>Pseudomonadota</taxon>
        <taxon>Gammaproteobacteria</taxon>
        <taxon>Enterobacterales</taxon>
        <taxon>Erwiniaceae</taxon>
        <taxon>Pantoea</taxon>
    </lineage>
</organism>
<dbReference type="InterPro" id="IPR014054">
    <property type="entry name" value="Phage_regulatory_Rha"/>
</dbReference>
<dbReference type="OrthoDB" id="79831at2"/>
<dbReference type="EMBL" id="PIQI01000017">
    <property type="protein sequence ID" value="PJZ05350.1"/>
    <property type="molecule type" value="Genomic_DNA"/>
</dbReference>
<dbReference type="GO" id="GO:0003677">
    <property type="term" value="F:DNA binding"/>
    <property type="evidence" value="ECO:0007669"/>
    <property type="project" value="UniProtKB-KW"/>
</dbReference>
<keyword evidence="2" id="KW-0238">DNA-binding</keyword>
<evidence type="ECO:0000313" key="3">
    <source>
        <dbReference type="Proteomes" id="UP000232062"/>
    </source>
</evidence>
<dbReference type="InterPro" id="IPR005039">
    <property type="entry name" value="Ant_C"/>
</dbReference>
<dbReference type="Proteomes" id="UP000232062">
    <property type="component" value="Unassembled WGS sequence"/>
</dbReference>
<evidence type="ECO:0000259" key="1">
    <source>
        <dbReference type="Pfam" id="PF03374"/>
    </source>
</evidence>
<dbReference type="RefSeq" id="WP_100701857.1">
    <property type="nucleotide sequence ID" value="NZ_PIQI01000017.1"/>
</dbReference>
<dbReference type="AlphaFoldDB" id="A0A2M9WCS4"/>
<proteinExistence type="predicted"/>
<keyword evidence="3" id="KW-1185">Reference proteome</keyword>